<dbReference type="RefSeq" id="WP_054210209.1">
    <property type="nucleotide sequence ID" value="NZ_LGSZ01000048.1"/>
</dbReference>
<comment type="cofactor">
    <cofactor evidence="1">
        <name>Mg(2+)</name>
        <dbReference type="ChEBI" id="CHEBI:18420"/>
    </cofactor>
</comment>
<dbReference type="EMBL" id="LGSZ01000048">
    <property type="protein sequence ID" value="KPH79546.1"/>
    <property type="molecule type" value="Genomic_DNA"/>
</dbReference>
<proteinExistence type="predicted"/>
<keyword evidence="7" id="KW-1185">Reference proteome</keyword>
<evidence type="ECO:0000256" key="4">
    <source>
        <dbReference type="ARBA" id="ARBA00022842"/>
    </source>
</evidence>
<protein>
    <recommendedName>
        <fullName evidence="5">Nudix hydrolase domain-containing protein</fullName>
    </recommendedName>
</protein>
<accession>A0A0N1F2N6</accession>
<evidence type="ECO:0000259" key="5">
    <source>
        <dbReference type="PROSITE" id="PS51462"/>
    </source>
</evidence>
<evidence type="ECO:0000313" key="7">
    <source>
        <dbReference type="Proteomes" id="UP000037822"/>
    </source>
</evidence>
<dbReference type="InterPro" id="IPR015797">
    <property type="entry name" value="NUDIX_hydrolase-like_dom_sf"/>
</dbReference>
<dbReference type="GO" id="GO:0016462">
    <property type="term" value="F:pyrophosphatase activity"/>
    <property type="evidence" value="ECO:0007669"/>
    <property type="project" value="InterPro"/>
</dbReference>
<keyword evidence="3" id="KW-0378">Hydrolase</keyword>
<evidence type="ECO:0000256" key="2">
    <source>
        <dbReference type="ARBA" id="ARBA00022723"/>
    </source>
</evidence>
<keyword evidence="4" id="KW-0460">Magnesium</keyword>
<sequence length="147" mass="16493">MKKIKRAPGEIRAQIAAMPIRRLADGSMEILLVTSRTTHRWIVPKGWPIKGLTAPEAAAREAFEEAGVVGRIVPEPAGSYIYWKRMSDHFALCEVTLYLLEVERQLPSWAEQGQRQVQWFQPDDAADLVDEPELATAIRNLTGVLVS</sequence>
<dbReference type="PANTHER" id="PTHR12629">
    <property type="entry name" value="DIPHOSPHOINOSITOL POLYPHOSPHATE PHOSPHOHYDROLASE"/>
    <property type="match status" value="1"/>
</dbReference>
<dbReference type="PANTHER" id="PTHR12629:SF0">
    <property type="entry name" value="DIPHOSPHOINOSITOL-POLYPHOSPHATE DIPHOSPHATASE"/>
    <property type="match status" value="1"/>
</dbReference>
<dbReference type="CDD" id="cd04666">
    <property type="entry name" value="NUDIX_DIPP2_like_Nudt4"/>
    <property type="match status" value="1"/>
</dbReference>
<dbReference type="PATRIC" id="fig|1526658.3.peg.101"/>
<feature type="domain" description="Nudix hydrolase" evidence="5">
    <location>
        <begin position="10"/>
        <end position="142"/>
    </location>
</feature>
<evidence type="ECO:0000256" key="3">
    <source>
        <dbReference type="ARBA" id="ARBA00022801"/>
    </source>
</evidence>
<dbReference type="AlphaFoldDB" id="A0A0N1F2N6"/>
<gene>
    <name evidence="6" type="ORF">AE618_16775</name>
</gene>
<dbReference type="PROSITE" id="PS51462">
    <property type="entry name" value="NUDIX"/>
    <property type="match status" value="1"/>
</dbReference>
<evidence type="ECO:0000313" key="6">
    <source>
        <dbReference type="EMBL" id="KPH79546.1"/>
    </source>
</evidence>
<name>A0A0N1F2N6_9HYPH</name>
<dbReference type="InterPro" id="IPR000086">
    <property type="entry name" value="NUDIX_hydrolase_dom"/>
</dbReference>
<dbReference type="InterPro" id="IPR047198">
    <property type="entry name" value="DDP-like_NUDIX"/>
</dbReference>
<dbReference type="Pfam" id="PF00293">
    <property type="entry name" value="NUDIX"/>
    <property type="match status" value="1"/>
</dbReference>
<evidence type="ECO:0000256" key="1">
    <source>
        <dbReference type="ARBA" id="ARBA00001946"/>
    </source>
</evidence>
<comment type="caution">
    <text evidence="6">The sequence shown here is derived from an EMBL/GenBank/DDBJ whole genome shotgun (WGS) entry which is preliminary data.</text>
</comment>
<keyword evidence="2" id="KW-0479">Metal-binding</keyword>
<dbReference type="GO" id="GO:0005737">
    <property type="term" value="C:cytoplasm"/>
    <property type="evidence" value="ECO:0007669"/>
    <property type="project" value="TreeGrafter"/>
</dbReference>
<dbReference type="OrthoDB" id="7066910at2"/>
<organism evidence="6 7">
    <name type="scientific">Bosea vaviloviae</name>
    <dbReference type="NCBI Taxonomy" id="1526658"/>
    <lineage>
        <taxon>Bacteria</taxon>
        <taxon>Pseudomonadati</taxon>
        <taxon>Pseudomonadota</taxon>
        <taxon>Alphaproteobacteria</taxon>
        <taxon>Hyphomicrobiales</taxon>
        <taxon>Boseaceae</taxon>
        <taxon>Bosea</taxon>
    </lineage>
</organism>
<dbReference type="Proteomes" id="UP000037822">
    <property type="component" value="Unassembled WGS sequence"/>
</dbReference>
<dbReference type="SUPFAM" id="SSF55811">
    <property type="entry name" value="Nudix"/>
    <property type="match status" value="1"/>
</dbReference>
<reference evidence="6 7" key="1">
    <citation type="submission" date="2015-07" db="EMBL/GenBank/DDBJ databases">
        <title>Whole genome sequencing of Bosea vaviloviae isolated from cave pool.</title>
        <authorList>
            <person name="Tan N.E.H."/>
            <person name="Lee Y.P."/>
            <person name="Gan H.M."/>
            <person name="Barton H."/>
            <person name="Savka M.A."/>
        </authorList>
    </citation>
    <scope>NUCLEOTIDE SEQUENCE [LARGE SCALE GENOMIC DNA]</scope>
    <source>
        <strain evidence="6 7">SD260</strain>
    </source>
</reference>
<dbReference type="Gene3D" id="3.90.79.10">
    <property type="entry name" value="Nucleoside Triphosphate Pyrophosphohydrolase"/>
    <property type="match status" value="1"/>
</dbReference>
<dbReference type="GO" id="GO:0046872">
    <property type="term" value="F:metal ion binding"/>
    <property type="evidence" value="ECO:0007669"/>
    <property type="project" value="UniProtKB-KW"/>
</dbReference>